<protein>
    <recommendedName>
        <fullName evidence="2">Methyltransferase</fullName>
    </recommendedName>
</protein>
<dbReference type="InterPro" id="IPR029063">
    <property type="entry name" value="SAM-dependent_MTases_sf"/>
</dbReference>
<proteinExistence type="predicted"/>
<reference evidence="1" key="1">
    <citation type="submission" date="2015-10" db="EMBL/GenBank/DDBJ databases">
        <authorList>
            <person name="Gilbert D.G."/>
        </authorList>
    </citation>
    <scope>NUCLEOTIDE SEQUENCE</scope>
</reference>
<accession>A0A160TDV8</accession>
<dbReference type="Gene3D" id="3.40.50.150">
    <property type="entry name" value="Vaccinia Virus protein VP39"/>
    <property type="match status" value="1"/>
</dbReference>
<dbReference type="SUPFAM" id="SSF53335">
    <property type="entry name" value="S-adenosyl-L-methionine-dependent methyltransferases"/>
    <property type="match status" value="1"/>
</dbReference>
<evidence type="ECO:0000313" key="1">
    <source>
        <dbReference type="EMBL" id="CUS42211.1"/>
    </source>
</evidence>
<dbReference type="EMBL" id="CZQC01000063">
    <property type="protein sequence ID" value="CUS42211.1"/>
    <property type="molecule type" value="Genomic_DNA"/>
</dbReference>
<gene>
    <name evidence="1" type="ORF">MGWOODY_Tha1629</name>
</gene>
<sequence length="274" mass="31286">MHIALTMFALLPLSLLLEGCDANNAMADTYKATIETPSHSARTSVEHQRDQYRHPAQTLQFFDVQPDHTVVEIWPGSGWYSAILAPYLRNKGKFIAAHWPHDSKVEFFRKTREQYDQRFTKHRDVYGSIDIVELEPPTYMDLGEAGQADRVLTFRNVHNWMRTGQEQAVFDAAHVALKRGGILGVVEHRAPQNFTREQMIESGYVSEAYVTELAINAGFEPFEHSEINANPNDTHLYPAGVWTLPPTLRLGDQDREKYLAIGESDRMTLSFRKP</sequence>
<dbReference type="PIRSF" id="PIRSF031679">
    <property type="entry name" value="Mtase_Alr7345_prd"/>
    <property type="match status" value="1"/>
</dbReference>
<organism evidence="1">
    <name type="scientific">hydrothermal vent metagenome</name>
    <dbReference type="NCBI Taxonomy" id="652676"/>
    <lineage>
        <taxon>unclassified sequences</taxon>
        <taxon>metagenomes</taxon>
        <taxon>ecological metagenomes</taxon>
    </lineage>
</organism>
<dbReference type="InterPro" id="IPR016980">
    <property type="entry name" value="S-AdoMet-dep_MeTrfase_Alr7345"/>
</dbReference>
<evidence type="ECO:0008006" key="2">
    <source>
        <dbReference type="Google" id="ProtNLM"/>
    </source>
</evidence>
<dbReference type="AlphaFoldDB" id="A0A160TDV8"/>
<name>A0A160TDV8_9ZZZZ</name>